<reference evidence="1 2" key="1">
    <citation type="submission" date="2014-04" db="EMBL/GenBank/DDBJ databases">
        <authorList>
            <consortium name="DOE Joint Genome Institute"/>
            <person name="Kuo A."/>
            <person name="Martino E."/>
            <person name="Perotto S."/>
            <person name="Kohler A."/>
            <person name="Nagy L.G."/>
            <person name="Floudas D."/>
            <person name="Copeland A."/>
            <person name="Barry K.W."/>
            <person name="Cichocki N."/>
            <person name="Veneault-Fourrey C."/>
            <person name="LaButti K."/>
            <person name="Lindquist E.A."/>
            <person name="Lipzen A."/>
            <person name="Lundell T."/>
            <person name="Morin E."/>
            <person name="Murat C."/>
            <person name="Sun H."/>
            <person name="Tunlid A."/>
            <person name="Henrissat B."/>
            <person name="Grigoriev I.V."/>
            <person name="Hibbett D.S."/>
            <person name="Martin F."/>
            <person name="Nordberg H.P."/>
            <person name="Cantor M.N."/>
            <person name="Hua S.X."/>
        </authorList>
    </citation>
    <scope>NUCLEOTIDE SEQUENCE [LARGE SCALE GENOMIC DNA]</scope>
    <source>
        <strain evidence="1 2">Zn</strain>
    </source>
</reference>
<dbReference type="OrthoDB" id="3458118at2759"/>
<evidence type="ECO:0000313" key="1">
    <source>
        <dbReference type="EMBL" id="KIM97565.1"/>
    </source>
</evidence>
<dbReference type="EMBL" id="KN832882">
    <property type="protein sequence ID" value="KIM97565.1"/>
    <property type="molecule type" value="Genomic_DNA"/>
</dbReference>
<dbReference type="HOGENOM" id="CLU_1759337_0_0_1"/>
<reference evidence="2" key="2">
    <citation type="submission" date="2015-01" db="EMBL/GenBank/DDBJ databases">
        <title>Evolutionary Origins and Diversification of the Mycorrhizal Mutualists.</title>
        <authorList>
            <consortium name="DOE Joint Genome Institute"/>
            <consortium name="Mycorrhizal Genomics Consortium"/>
            <person name="Kohler A."/>
            <person name="Kuo A."/>
            <person name="Nagy L.G."/>
            <person name="Floudas D."/>
            <person name="Copeland A."/>
            <person name="Barry K.W."/>
            <person name="Cichocki N."/>
            <person name="Veneault-Fourrey C."/>
            <person name="LaButti K."/>
            <person name="Lindquist E.A."/>
            <person name="Lipzen A."/>
            <person name="Lundell T."/>
            <person name="Morin E."/>
            <person name="Murat C."/>
            <person name="Riley R."/>
            <person name="Ohm R."/>
            <person name="Sun H."/>
            <person name="Tunlid A."/>
            <person name="Henrissat B."/>
            <person name="Grigoriev I.V."/>
            <person name="Hibbett D.S."/>
            <person name="Martin F."/>
        </authorList>
    </citation>
    <scope>NUCLEOTIDE SEQUENCE [LARGE SCALE GENOMIC DNA]</scope>
    <source>
        <strain evidence="2">Zn</strain>
    </source>
</reference>
<protein>
    <submittedName>
        <fullName evidence="1">Uncharacterized protein</fullName>
    </submittedName>
</protein>
<name>A0A0C3GN81_OIDMZ</name>
<organism evidence="1 2">
    <name type="scientific">Oidiodendron maius (strain Zn)</name>
    <dbReference type="NCBI Taxonomy" id="913774"/>
    <lineage>
        <taxon>Eukaryota</taxon>
        <taxon>Fungi</taxon>
        <taxon>Dikarya</taxon>
        <taxon>Ascomycota</taxon>
        <taxon>Pezizomycotina</taxon>
        <taxon>Leotiomycetes</taxon>
        <taxon>Leotiomycetes incertae sedis</taxon>
        <taxon>Myxotrichaceae</taxon>
        <taxon>Oidiodendron</taxon>
    </lineage>
</organism>
<evidence type="ECO:0000313" key="2">
    <source>
        <dbReference type="Proteomes" id="UP000054321"/>
    </source>
</evidence>
<sequence length="148" mass="16701">MPAIRKVIPRRGREFWHSLDPDDLKQVVEAVMSEYDRSDPDQVHYSAGEAPNLPLTVCGTRINLPCFRDCQIFLLYGAVLIEGQGRLVDTCCSYIVKDEEWIGLCGSKTVIVVMEEGEQRGACRKNTLESQKRLLAERSKPGNKCVIM</sequence>
<dbReference type="InParanoid" id="A0A0C3GN81"/>
<accession>A0A0C3GN81</accession>
<dbReference type="AlphaFoldDB" id="A0A0C3GN81"/>
<gene>
    <name evidence="1" type="ORF">OIDMADRAFT_182855</name>
</gene>
<keyword evidence="2" id="KW-1185">Reference proteome</keyword>
<dbReference type="Proteomes" id="UP000054321">
    <property type="component" value="Unassembled WGS sequence"/>
</dbReference>
<proteinExistence type="predicted"/>